<gene>
    <name evidence="2" type="ORF">T9A_01276</name>
</gene>
<proteinExistence type="predicted"/>
<protein>
    <recommendedName>
        <fullName evidence="4">DUF3592 domain-containing protein</fullName>
    </recommendedName>
</protein>
<dbReference type="Proteomes" id="UP000029443">
    <property type="component" value="Unassembled WGS sequence"/>
</dbReference>
<evidence type="ECO:0008006" key="4">
    <source>
        <dbReference type="Google" id="ProtNLM"/>
    </source>
</evidence>
<name>A0ABR4WGC8_9GAMM</name>
<accession>A0ABR4WGC8</accession>
<keyword evidence="1" id="KW-0812">Transmembrane</keyword>
<reference evidence="2 3" key="1">
    <citation type="submission" date="2012-09" db="EMBL/GenBank/DDBJ databases">
        <title>Genome Sequence of alkane-degrading Bacterium Alcanivorax jadensis T9.</title>
        <authorList>
            <person name="Lai Q."/>
            <person name="Shao Z."/>
        </authorList>
    </citation>
    <scope>NUCLEOTIDE SEQUENCE [LARGE SCALE GENOMIC DNA]</scope>
    <source>
        <strain evidence="2 3">T9</strain>
    </source>
</reference>
<dbReference type="EMBL" id="ARXU01000003">
    <property type="protein sequence ID" value="KGD62067.1"/>
    <property type="molecule type" value="Genomic_DNA"/>
</dbReference>
<feature type="transmembrane region" description="Helical" evidence="1">
    <location>
        <begin position="49"/>
        <end position="71"/>
    </location>
</feature>
<dbReference type="RefSeq" id="WP_035246129.1">
    <property type="nucleotide sequence ID" value="NZ_ARXU01000003.1"/>
</dbReference>
<evidence type="ECO:0000313" key="3">
    <source>
        <dbReference type="Proteomes" id="UP000029443"/>
    </source>
</evidence>
<keyword evidence="1" id="KW-0472">Membrane</keyword>
<keyword evidence="1" id="KW-1133">Transmembrane helix</keyword>
<organism evidence="2 3">
    <name type="scientific">Alcanivorax jadensis T9</name>
    <dbReference type="NCBI Taxonomy" id="1177181"/>
    <lineage>
        <taxon>Bacteria</taxon>
        <taxon>Pseudomonadati</taxon>
        <taxon>Pseudomonadota</taxon>
        <taxon>Gammaproteobacteria</taxon>
        <taxon>Oceanospirillales</taxon>
        <taxon>Alcanivoracaceae</taxon>
        <taxon>Alcanivorax</taxon>
    </lineage>
</organism>
<comment type="caution">
    <text evidence="2">The sequence shown here is derived from an EMBL/GenBank/DDBJ whole genome shotgun (WGS) entry which is preliminary data.</text>
</comment>
<keyword evidence="3" id="KW-1185">Reference proteome</keyword>
<feature type="transmembrane region" description="Helical" evidence="1">
    <location>
        <begin position="21"/>
        <end position="43"/>
    </location>
</feature>
<evidence type="ECO:0000313" key="2">
    <source>
        <dbReference type="EMBL" id="KGD62067.1"/>
    </source>
</evidence>
<sequence length="178" mass="20435">MTLKPLSGVLLLQSLRKHLGFFCILFFMGLTFASVGVGLLVWAHSPGDWGLLLFASLFALIGFGVLIMAFVTTYSSVGYYYERALLKEYGINIDGRVVGVQQYNQPEDGEETLWLMTFEYHHQGLRYEVDAMLPGEQWADKLPQQQWLPLRLLKPRPQVAEPRWRKLKNQLKLDGVWS</sequence>
<evidence type="ECO:0000256" key="1">
    <source>
        <dbReference type="SAM" id="Phobius"/>
    </source>
</evidence>